<proteinExistence type="predicted"/>
<reference evidence="2" key="1">
    <citation type="submission" date="2020-10" db="EMBL/GenBank/DDBJ databases">
        <authorList>
            <person name="Gilroy R."/>
        </authorList>
    </citation>
    <scope>NUCLEOTIDE SEQUENCE</scope>
    <source>
        <strain evidence="2">B1-13419</strain>
    </source>
</reference>
<protein>
    <submittedName>
        <fullName evidence="2">Uncharacterized protein</fullName>
    </submittedName>
</protein>
<accession>A0A9D9IJB8</accession>
<dbReference type="Proteomes" id="UP000823757">
    <property type="component" value="Unassembled WGS sequence"/>
</dbReference>
<keyword evidence="1" id="KW-0472">Membrane</keyword>
<sequence>MWEILLAAVVLVGLCVIGLCFNIIFRKNGRFPETEISRNKEMRKRGIICAKEEELRLWGRKHGKNHPTCSDIGCGDCSGCEIN</sequence>
<feature type="transmembrane region" description="Helical" evidence="1">
    <location>
        <begin position="6"/>
        <end position="25"/>
    </location>
</feature>
<dbReference type="EMBL" id="JADIMD010000010">
    <property type="protein sequence ID" value="MBO8473842.1"/>
    <property type="molecule type" value="Genomic_DNA"/>
</dbReference>
<evidence type="ECO:0000313" key="2">
    <source>
        <dbReference type="EMBL" id="MBO8473842.1"/>
    </source>
</evidence>
<organism evidence="2 3">
    <name type="scientific">Candidatus Cryptobacteroides faecigallinarum</name>
    <dbReference type="NCBI Taxonomy" id="2840763"/>
    <lineage>
        <taxon>Bacteria</taxon>
        <taxon>Pseudomonadati</taxon>
        <taxon>Bacteroidota</taxon>
        <taxon>Bacteroidia</taxon>
        <taxon>Bacteroidales</taxon>
        <taxon>Candidatus Cryptobacteroides</taxon>
    </lineage>
</organism>
<gene>
    <name evidence="2" type="ORF">IAB91_00935</name>
</gene>
<evidence type="ECO:0000313" key="3">
    <source>
        <dbReference type="Proteomes" id="UP000823757"/>
    </source>
</evidence>
<evidence type="ECO:0000256" key="1">
    <source>
        <dbReference type="SAM" id="Phobius"/>
    </source>
</evidence>
<reference evidence="2" key="2">
    <citation type="journal article" date="2021" name="PeerJ">
        <title>Extensive microbial diversity within the chicken gut microbiome revealed by metagenomics and culture.</title>
        <authorList>
            <person name="Gilroy R."/>
            <person name="Ravi A."/>
            <person name="Getino M."/>
            <person name="Pursley I."/>
            <person name="Horton D.L."/>
            <person name="Alikhan N.F."/>
            <person name="Baker D."/>
            <person name="Gharbi K."/>
            <person name="Hall N."/>
            <person name="Watson M."/>
            <person name="Adriaenssens E.M."/>
            <person name="Foster-Nyarko E."/>
            <person name="Jarju S."/>
            <person name="Secka A."/>
            <person name="Antonio M."/>
            <person name="Oren A."/>
            <person name="Chaudhuri R.R."/>
            <person name="La Ragione R."/>
            <person name="Hildebrand F."/>
            <person name="Pallen M.J."/>
        </authorList>
    </citation>
    <scope>NUCLEOTIDE SEQUENCE</scope>
    <source>
        <strain evidence="2">B1-13419</strain>
    </source>
</reference>
<comment type="caution">
    <text evidence="2">The sequence shown here is derived from an EMBL/GenBank/DDBJ whole genome shotgun (WGS) entry which is preliminary data.</text>
</comment>
<keyword evidence="1" id="KW-0812">Transmembrane</keyword>
<name>A0A9D9IJB8_9BACT</name>
<dbReference type="AlphaFoldDB" id="A0A9D9IJB8"/>
<keyword evidence="1" id="KW-1133">Transmembrane helix</keyword>